<name>A0A0B8N413_TALPI</name>
<dbReference type="Proteomes" id="UP000053095">
    <property type="component" value="Unassembled WGS sequence"/>
</dbReference>
<dbReference type="PANTHER" id="PTHR43233">
    <property type="entry name" value="FAMILY N-ACETYLTRANSFERASE, PUTATIVE (AFU_ORTHOLOGUE AFUA_6G03350)-RELATED"/>
    <property type="match status" value="1"/>
</dbReference>
<dbReference type="GO" id="GO:0016747">
    <property type="term" value="F:acyltransferase activity, transferring groups other than amino-acyl groups"/>
    <property type="evidence" value="ECO:0007669"/>
    <property type="project" value="InterPro"/>
</dbReference>
<dbReference type="AlphaFoldDB" id="A0A0B8N413"/>
<organism evidence="2 3">
    <name type="scientific">Talaromyces pinophilus</name>
    <name type="common">Penicillium pinophilum</name>
    <dbReference type="NCBI Taxonomy" id="128442"/>
    <lineage>
        <taxon>Eukaryota</taxon>
        <taxon>Fungi</taxon>
        <taxon>Dikarya</taxon>
        <taxon>Ascomycota</taxon>
        <taxon>Pezizomycotina</taxon>
        <taxon>Eurotiomycetes</taxon>
        <taxon>Eurotiomycetidae</taxon>
        <taxon>Eurotiales</taxon>
        <taxon>Trichocomaceae</taxon>
        <taxon>Talaromyces</taxon>
        <taxon>Talaromyces sect. Talaromyces</taxon>
    </lineage>
</organism>
<dbReference type="InterPro" id="IPR016181">
    <property type="entry name" value="Acyl_CoA_acyltransferase"/>
</dbReference>
<evidence type="ECO:0000313" key="3">
    <source>
        <dbReference type="Proteomes" id="UP000053095"/>
    </source>
</evidence>
<sequence length="175" mass="19456">MSLATEPQTWHRDAFIISTDKNLLSIASINAAFGSEFMYWTISIPDQVLKQIIQNSFCFGLFKTPSNQQQEASAGGKDYEQIGFARLVTDSVTFAYLTDVYVLPEYQGVGLGGWLLDCVNESLEALPYLRWTMLRTSSQRSRESYERRMGMSVLSAGEVGDGPVMMGKKGKGGRV</sequence>
<protein>
    <recommendedName>
        <fullName evidence="1">N-acetyltransferase domain-containing protein</fullName>
    </recommendedName>
</protein>
<dbReference type="PANTHER" id="PTHR43233:SF1">
    <property type="entry name" value="FAMILY N-ACETYLTRANSFERASE, PUTATIVE (AFU_ORTHOLOGUE AFUA_6G03350)-RELATED"/>
    <property type="match status" value="1"/>
</dbReference>
<dbReference type="PROSITE" id="PS51186">
    <property type="entry name" value="GNAT"/>
    <property type="match status" value="1"/>
</dbReference>
<dbReference type="Pfam" id="PF00583">
    <property type="entry name" value="Acetyltransf_1"/>
    <property type="match status" value="1"/>
</dbReference>
<gene>
    <name evidence="2" type="ORF">TCE0_011r00574</name>
</gene>
<evidence type="ECO:0000313" key="2">
    <source>
        <dbReference type="EMBL" id="GAM33576.1"/>
    </source>
</evidence>
<evidence type="ECO:0000259" key="1">
    <source>
        <dbReference type="PROSITE" id="PS51186"/>
    </source>
</evidence>
<reference evidence="3" key="1">
    <citation type="journal article" date="2015" name="Genome Announc.">
        <title>Draft genome sequence of Talaromyces cellulolyticus strain Y-94, a source of lignocellulosic biomass-degrading enzymes.</title>
        <authorList>
            <person name="Fujii T."/>
            <person name="Koike H."/>
            <person name="Sawayama S."/>
            <person name="Yano S."/>
            <person name="Inoue H."/>
        </authorList>
    </citation>
    <scope>NUCLEOTIDE SEQUENCE [LARGE SCALE GENOMIC DNA]</scope>
    <source>
        <strain evidence="3">Y-94</strain>
    </source>
</reference>
<dbReference type="EMBL" id="DF933807">
    <property type="protein sequence ID" value="GAM33576.1"/>
    <property type="molecule type" value="Genomic_DNA"/>
</dbReference>
<dbReference type="InterPro" id="IPR000182">
    <property type="entry name" value="GNAT_dom"/>
</dbReference>
<proteinExistence type="predicted"/>
<dbReference type="Gene3D" id="3.40.630.30">
    <property type="match status" value="1"/>
</dbReference>
<dbReference type="CDD" id="cd04301">
    <property type="entry name" value="NAT_SF"/>
    <property type="match status" value="1"/>
</dbReference>
<feature type="domain" description="N-acetyltransferase" evidence="1">
    <location>
        <begin position="24"/>
        <end position="171"/>
    </location>
</feature>
<keyword evidence="3" id="KW-1185">Reference proteome</keyword>
<dbReference type="InterPro" id="IPR053144">
    <property type="entry name" value="Acetyltransferase_Butenolide"/>
</dbReference>
<dbReference type="SUPFAM" id="SSF55729">
    <property type="entry name" value="Acyl-CoA N-acyltransferases (Nat)"/>
    <property type="match status" value="1"/>
</dbReference>
<accession>A0A0B8N413</accession>